<organism evidence="7 8">
    <name type="scientific">Ectopseudomonas guguanensis</name>
    <dbReference type="NCBI Taxonomy" id="1198456"/>
    <lineage>
        <taxon>Bacteria</taxon>
        <taxon>Pseudomonadati</taxon>
        <taxon>Pseudomonadota</taxon>
        <taxon>Gammaproteobacteria</taxon>
        <taxon>Pseudomonadales</taxon>
        <taxon>Pseudomonadaceae</taxon>
        <taxon>Ectopseudomonas</taxon>
    </lineage>
</organism>
<dbReference type="Pfam" id="PF00171">
    <property type="entry name" value="Aldedh"/>
    <property type="match status" value="1"/>
</dbReference>
<evidence type="ECO:0000313" key="8">
    <source>
        <dbReference type="Proteomes" id="UP000199460"/>
    </source>
</evidence>
<proteinExistence type="inferred from homology"/>
<keyword evidence="2" id="KW-0521">NADP</keyword>
<dbReference type="SUPFAM" id="SSF53720">
    <property type="entry name" value="ALDH-like"/>
    <property type="match status" value="1"/>
</dbReference>
<dbReference type="InterPro" id="IPR015590">
    <property type="entry name" value="Aldehyde_DH_dom"/>
</dbReference>
<dbReference type="PROSITE" id="PS00070">
    <property type="entry name" value="ALDEHYDE_DEHYDR_CYS"/>
    <property type="match status" value="1"/>
</dbReference>
<keyword evidence="8" id="KW-1185">Reference proteome</keyword>
<dbReference type="InterPro" id="IPR016160">
    <property type="entry name" value="Ald_DH_CS_CYS"/>
</dbReference>
<name>A0A1H0NN57_9GAMM</name>
<reference evidence="8" key="1">
    <citation type="submission" date="2016-10" db="EMBL/GenBank/DDBJ databases">
        <authorList>
            <person name="Varghese N."/>
            <person name="Submissions S."/>
        </authorList>
    </citation>
    <scope>NUCLEOTIDE SEQUENCE [LARGE SCALE GENOMIC DNA]</scope>
    <source>
        <strain evidence="8">JCM 18416</strain>
    </source>
</reference>
<dbReference type="AlphaFoldDB" id="A0A1H0NN57"/>
<dbReference type="PROSITE" id="PS00687">
    <property type="entry name" value="ALDEHYDE_DEHYDR_GLU"/>
    <property type="match status" value="1"/>
</dbReference>
<dbReference type="FunFam" id="3.40.605.10:FF:000012">
    <property type="entry name" value="NAD-dependent succinate-semialdehyde dehydrogenase"/>
    <property type="match status" value="1"/>
</dbReference>
<dbReference type="Proteomes" id="UP000199460">
    <property type="component" value="Unassembled WGS sequence"/>
</dbReference>
<dbReference type="EMBL" id="FNJJ01000002">
    <property type="protein sequence ID" value="SDO94177.1"/>
    <property type="molecule type" value="Genomic_DNA"/>
</dbReference>
<evidence type="ECO:0000313" key="7">
    <source>
        <dbReference type="EMBL" id="SDO94177.1"/>
    </source>
</evidence>
<dbReference type="RefSeq" id="WP_090427835.1">
    <property type="nucleotide sequence ID" value="NZ_FNJJ01000002.1"/>
</dbReference>
<feature type="active site" evidence="4">
    <location>
        <position position="230"/>
    </location>
</feature>
<evidence type="ECO:0000256" key="3">
    <source>
        <dbReference type="ARBA" id="ARBA00023002"/>
    </source>
</evidence>
<dbReference type="OrthoDB" id="9812625at2"/>
<dbReference type="InterPro" id="IPR016162">
    <property type="entry name" value="Ald_DH_N"/>
</dbReference>
<dbReference type="GeneID" id="300930613"/>
<dbReference type="InterPro" id="IPR016163">
    <property type="entry name" value="Ald_DH_C"/>
</dbReference>
<protein>
    <submittedName>
        <fullName evidence="7">Acyl-CoA reductase</fullName>
    </submittedName>
</protein>
<dbReference type="InterPro" id="IPR029510">
    <property type="entry name" value="Ald_DH_CS_GLU"/>
</dbReference>
<dbReference type="GO" id="GO:0016620">
    <property type="term" value="F:oxidoreductase activity, acting on the aldehyde or oxo group of donors, NAD or NADP as acceptor"/>
    <property type="evidence" value="ECO:0007669"/>
    <property type="project" value="InterPro"/>
</dbReference>
<evidence type="ECO:0000256" key="4">
    <source>
        <dbReference type="PROSITE-ProRule" id="PRU10007"/>
    </source>
</evidence>
<evidence type="ECO:0000256" key="1">
    <source>
        <dbReference type="ARBA" id="ARBA00009986"/>
    </source>
</evidence>
<dbReference type="Gene3D" id="3.40.605.10">
    <property type="entry name" value="Aldehyde Dehydrogenase, Chain A, domain 1"/>
    <property type="match status" value="1"/>
</dbReference>
<gene>
    <name evidence="7" type="ORF">SAMN05216213_102375</name>
</gene>
<evidence type="ECO:0000256" key="2">
    <source>
        <dbReference type="ARBA" id="ARBA00022857"/>
    </source>
</evidence>
<sequence>MSKLQCISPIDGSVYVERHLASNPEILAALARAELAQQTWKRTPLRERIAIGRRAIDAFAARESQLAEELCWMMGRPIRYAAGEIRGFVERATHMADIAEGSLADIRLPDKPGFTRFIRREPLGVALVIAPWNYPYLTAVNAVMPALLAGNAVLLKHSAQTPLCAERMVEAFAEAGLPEGVFQYLHLSHGETEALIRAPTINHVAFTGSVPGGAMVERAAAGRFISVGLELGGKDPAYVRADADLQHAVETAIDGAFFNSGQSCCGIERIYVHESLFDAFVEQAVALVRQYKLGRSDDPQTTLGPLVRADAADFVRAQIAEAVEQGARAHIDPAEFPLDAPGTPYLAPQVLTNVSHEMRVMTEESFGPVVGIQKVASDEEALALMNDSEFGLTAAIFSRDVDAAMALADRVEAGTVFLNRCDYLDPGLAWTGVKHSGRGCTLSRVGYEQLTRPKSFHFKTQL</sequence>
<dbReference type="Gene3D" id="3.40.309.10">
    <property type="entry name" value="Aldehyde Dehydrogenase, Chain A, domain 2"/>
    <property type="match status" value="1"/>
</dbReference>
<dbReference type="CDD" id="cd07102">
    <property type="entry name" value="ALDH_EDX86601"/>
    <property type="match status" value="1"/>
</dbReference>
<comment type="similarity">
    <text evidence="1 5">Belongs to the aldehyde dehydrogenase family.</text>
</comment>
<evidence type="ECO:0000259" key="6">
    <source>
        <dbReference type="Pfam" id="PF00171"/>
    </source>
</evidence>
<evidence type="ECO:0000256" key="5">
    <source>
        <dbReference type="RuleBase" id="RU003345"/>
    </source>
</evidence>
<dbReference type="FunFam" id="3.40.309.10:FF:000009">
    <property type="entry name" value="Aldehyde dehydrogenase A"/>
    <property type="match status" value="1"/>
</dbReference>
<accession>A0A1H0NN57</accession>
<dbReference type="InterPro" id="IPR016161">
    <property type="entry name" value="Ald_DH/histidinol_DH"/>
</dbReference>
<dbReference type="PANTHER" id="PTHR11699">
    <property type="entry name" value="ALDEHYDE DEHYDROGENASE-RELATED"/>
    <property type="match status" value="1"/>
</dbReference>
<keyword evidence="3 5" id="KW-0560">Oxidoreductase</keyword>
<feature type="domain" description="Aldehyde dehydrogenase" evidence="6">
    <location>
        <begin position="3"/>
        <end position="455"/>
    </location>
</feature>